<name>A0AAQ0BSJ2_BURGL</name>
<keyword evidence="4" id="KW-1185">Reference proteome</keyword>
<dbReference type="Proteomes" id="UP001056386">
    <property type="component" value="Chromosome 2"/>
</dbReference>
<sequence>MARAKTTTIDDTDIDGAIDDIEQVVTEPAPFPSPRLGEQIAVVAGAGRVVINREFGGLYSETAAGPATVDVRVLRLLEDGDLIRQRPE</sequence>
<evidence type="ECO:0000313" key="3">
    <source>
        <dbReference type="Proteomes" id="UP000594892"/>
    </source>
</evidence>
<dbReference type="EMBL" id="CP099583">
    <property type="protein sequence ID" value="USS42824.1"/>
    <property type="molecule type" value="Genomic_DNA"/>
</dbReference>
<accession>A0AAQ0BSJ2</accession>
<proteinExistence type="predicted"/>
<dbReference type="Proteomes" id="UP000594892">
    <property type="component" value="Chromosome 1"/>
</dbReference>
<gene>
    <name evidence="1" type="ORF">I6H06_05270</name>
    <name evidence="2" type="ORF">NFI99_11640</name>
</gene>
<reference evidence="1 3" key="1">
    <citation type="submission" date="2020-12" db="EMBL/GenBank/DDBJ databases">
        <title>FDA dAtabase for Regulatory Grade micrObial Sequences (FDA-ARGOS): Supporting development and validation of Infectious Disease Dx tests.</title>
        <authorList>
            <person name="Minogue T."/>
            <person name="Wolcott M."/>
            <person name="Wasieloski L."/>
            <person name="Aguilar W."/>
            <person name="Moore D."/>
            <person name="Jaissle J."/>
            <person name="Tallon L."/>
            <person name="Sadzewicz L."/>
            <person name="Zhao X."/>
            <person name="Boylan J."/>
            <person name="Ott S."/>
            <person name="Bowen H."/>
            <person name="Vavikolanu K."/>
            <person name="Mehta A."/>
            <person name="Aluvathingal J."/>
            <person name="Nadendla S."/>
            <person name="Yan Y."/>
            <person name="Sichtig H."/>
        </authorList>
    </citation>
    <scope>NUCLEOTIDE SEQUENCE [LARGE SCALE GENOMIC DNA]</scope>
    <source>
        <strain evidence="1 3">FDAARGOS_949</strain>
    </source>
</reference>
<dbReference type="GeneID" id="45698781"/>
<evidence type="ECO:0000313" key="1">
    <source>
        <dbReference type="EMBL" id="QPQ91420.1"/>
    </source>
</evidence>
<evidence type="ECO:0000313" key="2">
    <source>
        <dbReference type="EMBL" id="USS42824.1"/>
    </source>
</evidence>
<dbReference type="EMBL" id="CP065600">
    <property type="protein sequence ID" value="QPQ91420.1"/>
    <property type="molecule type" value="Genomic_DNA"/>
</dbReference>
<reference evidence="2" key="2">
    <citation type="submission" date="2022-06" db="EMBL/GenBank/DDBJ databases">
        <title>Draft genome sequence of Burkholderia glumae strain GR20004 isolated from rice panicle showing bacterial panicle blight.</title>
        <authorList>
            <person name="Choi S.Y."/>
            <person name="Lee Y.H."/>
        </authorList>
    </citation>
    <scope>NUCLEOTIDE SEQUENCE</scope>
    <source>
        <strain evidence="2">GR20004</strain>
    </source>
</reference>
<protein>
    <submittedName>
        <fullName evidence="1">Uncharacterized protein</fullName>
    </submittedName>
</protein>
<dbReference type="RefSeq" id="WP_102952619.1">
    <property type="nucleotide sequence ID" value="NZ_CP021075.1"/>
</dbReference>
<evidence type="ECO:0000313" key="4">
    <source>
        <dbReference type="Proteomes" id="UP001056386"/>
    </source>
</evidence>
<dbReference type="AlphaFoldDB" id="A0AAQ0BSJ2"/>
<organism evidence="1 3">
    <name type="scientific">Burkholderia glumae</name>
    <name type="common">Pseudomonas glumae</name>
    <dbReference type="NCBI Taxonomy" id="337"/>
    <lineage>
        <taxon>Bacteria</taxon>
        <taxon>Pseudomonadati</taxon>
        <taxon>Pseudomonadota</taxon>
        <taxon>Betaproteobacteria</taxon>
        <taxon>Burkholderiales</taxon>
        <taxon>Burkholderiaceae</taxon>
        <taxon>Burkholderia</taxon>
    </lineage>
</organism>